<dbReference type="EMBL" id="QJKJ01004368">
    <property type="protein sequence ID" value="RDX94475.1"/>
    <property type="molecule type" value="Genomic_DNA"/>
</dbReference>
<feature type="region of interest" description="Disordered" evidence="1">
    <location>
        <begin position="180"/>
        <end position="248"/>
    </location>
</feature>
<sequence>MEDEPSGEGSALILGRPFFMTAKTKIDVHVGTLSMEFGDTYVKFNIFEELKHPTKDHSIFSIDAIEGLMEEYFQLGTSDASLADFVNIYDVIKCFYTVATKVNSEILSNTLYFSCLEDSISNLIHCRIDEVLGNSQHAKFPVASTNESRVKGATNLIKPSLIMGSSSKRLIAAEIDSNMQEPTKTDSNNQGAETVPHSQQEAGSDSSRKESHQTKAESNSEHPSLLSDRVSQPTPSTQEKYVSPQPQTIELKSLPKHLKYTYLGDNQQFSVIIANNLNREQEEKLLEVLGRHKKEISWNFIDLPRINPSICMHKFLLEEDA</sequence>
<comment type="caution">
    <text evidence="2">The sequence shown here is derived from an EMBL/GenBank/DDBJ whole genome shotgun (WGS) entry which is preliminary data.</text>
</comment>
<reference evidence="2" key="1">
    <citation type="submission" date="2018-05" db="EMBL/GenBank/DDBJ databases">
        <title>Draft genome of Mucuna pruriens seed.</title>
        <authorList>
            <person name="Nnadi N.E."/>
            <person name="Vos R."/>
            <person name="Hasami M.H."/>
            <person name="Devisetty U.K."/>
            <person name="Aguiy J.C."/>
        </authorList>
    </citation>
    <scope>NUCLEOTIDE SEQUENCE [LARGE SCALE GENOMIC DNA]</scope>
    <source>
        <strain evidence="2">JCA_2017</strain>
    </source>
</reference>
<evidence type="ECO:0000313" key="3">
    <source>
        <dbReference type="Proteomes" id="UP000257109"/>
    </source>
</evidence>
<protein>
    <submittedName>
        <fullName evidence="2">Uncharacterized protein</fullName>
    </submittedName>
</protein>
<gene>
    <name evidence="2" type="ORF">CR513_23145</name>
</gene>
<dbReference type="Proteomes" id="UP000257109">
    <property type="component" value="Unassembled WGS sequence"/>
</dbReference>
<accession>A0A371GVA5</accession>
<feature type="compositionally biased region" description="Basic and acidic residues" evidence="1">
    <location>
        <begin position="206"/>
        <end position="220"/>
    </location>
</feature>
<evidence type="ECO:0000256" key="1">
    <source>
        <dbReference type="SAM" id="MobiDB-lite"/>
    </source>
</evidence>
<feature type="non-terminal residue" evidence="2">
    <location>
        <position position="1"/>
    </location>
</feature>
<name>A0A371GVA5_MUCPR</name>
<evidence type="ECO:0000313" key="2">
    <source>
        <dbReference type="EMBL" id="RDX94475.1"/>
    </source>
</evidence>
<dbReference type="OrthoDB" id="778454at2759"/>
<feature type="compositionally biased region" description="Polar residues" evidence="1">
    <location>
        <begin position="229"/>
        <end position="248"/>
    </location>
</feature>
<keyword evidence="3" id="KW-1185">Reference proteome</keyword>
<organism evidence="2 3">
    <name type="scientific">Mucuna pruriens</name>
    <name type="common">Velvet bean</name>
    <name type="synonym">Dolichos pruriens</name>
    <dbReference type="NCBI Taxonomy" id="157652"/>
    <lineage>
        <taxon>Eukaryota</taxon>
        <taxon>Viridiplantae</taxon>
        <taxon>Streptophyta</taxon>
        <taxon>Embryophyta</taxon>
        <taxon>Tracheophyta</taxon>
        <taxon>Spermatophyta</taxon>
        <taxon>Magnoliopsida</taxon>
        <taxon>eudicotyledons</taxon>
        <taxon>Gunneridae</taxon>
        <taxon>Pentapetalae</taxon>
        <taxon>rosids</taxon>
        <taxon>fabids</taxon>
        <taxon>Fabales</taxon>
        <taxon>Fabaceae</taxon>
        <taxon>Papilionoideae</taxon>
        <taxon>50 kb inversion clade</taxon>
        <taxon>NPAAA clade</taxon>
        <taxon>indigoferoid/millettioid clade</taxon>
        <taxon>Phaseoleae</taxon>
        <taxon>Mucuna</taxon>
    </lineage>
</organism>
<proteinExistence type="predicted"/>
<dbReference type="AlphaFoldDB" id="A0A371GVA5"/>
<feature type="compositionally biased region" description="Polar residues" evidence="1">
    <location>
        <begin position="180"/>
        <end position="205"/>
    </location>
</feature>